<dbReference type="Gene3D" id="3.40.50.1820">
    <property type="entry name" value="alpha/beta hydrolase"/>
    <property type="match status" value="1"/>
</dbReference>
<dbReference type="Proteomes" id="UP001335729">
    <property type="component" value="Unassembled WGS sequence"/>
</dbReference>
<dbReference type="PANTHER" id="PTHR43798">
    <property type="entry name" value="MONOACYLGLYCEROL LIPASE"/>
    <property type="match status" value="1"/>
</dbReference>
<accession>A0ABU7MQG3</accession>
<evidence type="ECO:0000313" key="3">
    <source>
        <dbReference type="Proteomes" id="UP001335729"/>
    </source>
</evidence>
<comment type="caution">
    <text evidence="2">The sequence shown here is derived from an EMBL/GenBank/DDBJ whole genome shotgun (WGS) entry which is preliminary data.</text>
</comment>
<feature type="domain" description="AB hydrolase-1" evidence="1">
    <location>
        <begin position="25"/>
        <end position="259"/>
    </location>
</feature>
<name>A0ABU7MQG3_9ACTN</name>
<dbReference type="PRINTS" id="PR00111">
    <property type="entry name" value="ABHYDROLASE"/>
</dbReference>
<reference evidence="2 3" key="1">
    <citation type="submission" date="2024-01" db="EMBL/GenBank/DDBJ databases">
        <title>Draft genome sequence of Gordonia sp. PKS22-38.</title>
        <authorList>
            <person name="Suphannarot A."/>
            <person name="Mingma R."/>
        </authorList>
    </citation>
    <scope>NUCLEOTIDE SEQUENCE [LARGE SCALE GENOMIC DNA]</scope>
    <source>
        <strain evidence="2 3">PKS22-38</strain>
    </source>
</reference>
<dbReference type="EMBL" id="JAZDUE010000004">
    <property type="protein sequence ID" value="MEE4022565.1"/>
    <property type="molecule type" value="Genomic_DNA"/>
</dbReference>
<organism evidence="2 3">
    <name type="scientific">Gordonia prachuapensis</name>
    <dbReference type="NCBI Taxonomy" id="3115651"/>
    <lineage>
        <taxon>Bacteria</taxon>
        <taxon>Bacillati</taxon>
        <taxon>Actinomycetota</taxon>
        <taxon>Actinomycetes</taxon>
        <taxon>Mycobacteriales</taxon>
        <taxon>Gordoniaceae</taxon>
        <taxon>Gordonia</taxon>
    </lineage>
</organism>
<dbReference type="PANTHER" id="PTHR43798:SF33">
    <property type="entry name" value="HYDROLASE, PUTATIVE (AFU_ORTHOLOGUE AFUA_2G14860)-RELATED"/>
    <property type="match status" value="1"/>
</dbReference>
<dbReference type="Pfam" id="PF00561">
    <property type="entry name" value="Abhydrolase_1"/>
    <property type="match status" value="1"/>
</dbReference>
<dbReference type="SUPFAM" id="SSF53474">
    <property type="entry name" value="alpha/beta-Hydrolases"/>
    <property type="match status" value="1"/>
</dbReference>
<protein>
    <submittedName>
        <fullName evidence="2">Alpha/beta hydrolase</fullName>
    </submittedName>
</protein>
<dbReference type="InterPro" id="IPR029058">
    <property type="entry name" value="AB_hydrolase_fold"/>
</dbReference>
<dbReference type="InterPro" id="IPR050266">
    <property type="entry name" value="AB_hydrolase_sf"/>
</dbReference>
<evidence type="ECO:0000259" key="1">
    <source>
        <dbReference type="Pfam" id="PF00561"/>
    </source>
</evidence>
<gene>
    <name evidence="2" type="ORF">V1Y59_05690</name>
</gene>
<dbReference type="RefSeq" id="WP_330503876.1">
    <property type="nucleotide sequence ID" value="NZ_JAZDUE010000004.1"/>
</dbReference>
<dbReference type="InterPro" id="IPR000073">
    <property type="entry name" value="AB_hydrolase_1"/>
</dbReference>
<keyword evidence="3" id="KW-1185">Reference proteome</keyword>
<dbReference type="GO" id="GO:0016787">
    <property type="term" value="F:hydrolase activity"/>
    <property type="evidence" value="ECO:0007669"/>
    <property type="project" value="UniProtKB-KW"/>
</dbReference>
<evidence type="ECO:0000313" key="2">
    <source>
        <dbReference type="EMBL" id="MEE4022565.1"/>
    </source>
</evidence>
<proteinExistence type="predicted"/>
<keyword evidence="2" id="KW-0378">Hydrolase</keyword>
<sequence length="283" mass="31218">MPRSLPERVEWRGHSIAWQSFGAGPALVFLHGTPWSSALWRPIAEPLADRFTVFLWDMPGYGQSSKGSDARVDLGVQGELFAHLLEIWGLDAPHVVAHDFGGAVALRAHLLHGARYDSLCLVDVVALRPWGSPFFTLVRDNADVFTQLPTAVHRGALEAYIAGAAHQRLRPDDLDMLVAPWLGDDGQAAFYLQIAQADERFTDEIEPMYHQIRAPTHVIWGTDDTWLPIDAGRRLHALIPGATMTEIPDAGHLIQIDAPAALATALTRWLPSGPELDLLSAWR</sequence>